<name>A0A8H5ZDL3_COCSA</name>
<dbReference type="Proteomes" id="UP000624244">
    <property type="component" value="Unassembled WGS sequence"/>
</dbReference>
<sequence>MYVLGCVHVYNWHECVGWHPHQCESLLQVVDAITSHADWACVKRARKQGRPTGRGKARTEGWNILKYYRYGEAETSTLARRAGDGLAAAKVFGSWLLGNWPLPYAPTLAFDLQERARVAGQQSWGHEWRLCCWPGVRPGLRRRVGSGCGNCRGEMSNEEQNECLWRAMQVEAWARRRKRRRQDDALTAMG</sequence>
<dbReference type="EMBL" id="WNKQ01000013">
    <property type="protein sequence ID" value="KAF5847315.1"/>
    <property type="molecule type" value="Genomic_DNA"/>
</dbReference>
<comment type="caution">
    <text evidence="1">The sequence shown here is derived from an EMBL/GenBank/DDBJ whole genome shotgun (WGS) entry which is preliminary data.</text>
</comment>
<protein>
    <submittedName>
        <fullName evidence="1">Uncharacterized protein</fullName>
    </submittedName>
</protein>
<accession>A0A8H5ZDL3</accession>
<evidence type="ECO:0000313" key="2">
    <source>
        <dbReference type="Proteomes" id="UP000624244"/>
    </source>
</evidence>
<dbReference type="AlphaFoldDB" id="A0A8H5ZDL3"/>
<evidence type="ECO:0000313" key="1">
    <source>
        <dbReference type="EMBL" id="KAF5847315.1"/>
    </source>
</evidence>
<proteinExistence type="predicted"/>
<gene>
    <name evidence="1" type="ORF">GGP41_000028</name>
</gene>
<organism evidence="1 2">
    <name type="scientific">Cochliobolus sativus</name>
    <name type="common">Common root rot and spot blotch fungus</name>
    <name type="synonym">Bipolaris sorokiniana</name>
    <dbReference type="NCBI Taxonomy" id="45130"/>
    <lineage>
        <taxon>Eukaryota</taxon>
        <taxon>Fungi</taxon>
        <taxon>Dikarya</taxon>
        <taxon>Ascomycota</taxon>
        <taxon>Pezizomycotina</taxon>
        <taxon>Dothideomycetes</taxon>
        <taxon>Pleosporomycetidae</taxon>
        <taxon>Pleosporales</taxon>
        <taxon>Pleosporineae</taxon>
        <taxon>Pleosporaceae</taxon>
        <taxon>Bipolaris</taxon>
    </lineage>
</organism>
<reference evidence="1" key="1">
    <citation type="submission" date="2019-11" db="EMBL/GenBank/DDBJ databases">
        <title>Bipolaris sorokiniana Genome sequencing.</title>
        <authorList>
            <person name="Wang H."/>
        </authorList>
    </citation>
    <scope>NUCLEOTIDE SEQUENCE</scope>
</reference>